<protein>
    <submittedName>
        <fullName evidence="1">Uncharacterized protein</fullName>
    </submittedName>
</protein>
<keyword evidence="2" id="KW-1185">Reference proteome</keyword>
<evidence type="ECO:0000313" key="2">
    <source>
        <dbReference type="Proteomes" id="UP001604336"/>
    </source>
</evidence>
<dbReference type="PANTHER" id="PTHR33240">
    <property type="entry name" value="OS08G0508500 PROTEIN"/>
    <property type="match status" value="1"/>
</dbReference>
<evidence type="ECO:0000313" key="1">
    <source>
        <dbReference type="EMBL" id="KAL2453081.1"/>
    </source>
</evidence>
<dbReference type="Proteomes" id="UP001604336">
    <property type="component" value="Unassembled WGS sequence"/>
</dbReference>
<dbReference type="AlphaFoldDB" id="A0ABD1NNA1"/>
<gene>
    <name evidence="1" type="ORF">Adt_45818</name>
</gene>
<dbReference type="EMBL" id="JBFOLK010000878">
    <property type="protein sequence ID" value="KAL2453081.1"/>
    <property type="molecule type" value="Genomic_DNA"/>
</dbReference>
<accession>A0ABD1NNA1</accession>
<dbReference type="PANTHER" id="PTHR33240:SF15">
    <property type="entry name" value="GAG-PRO-LIKE PROTEIN"/>
    <property type="match status" value="1"/>
</dbReference>
<reference evidence="2" key="1">
    <citation type="submission" date="2024-07" db="EMBL/GenBank/DDBJ databases">
        <title>Two chromosome-level genome assemblies of Korean endemic species Abeliophyllum distichum and Forsythia ovata (Oleaceae).</title>
        <authorList>
            <person name="Jang H."/>
        </authorList>
    </citation>
    <scope>NUCLEOTIDE SEQUENCE [LARGE SCALE GENOMIC DNA]</scope>
</reference>
<name>A0ABD1NNA1_9LAMI</name>
<comment type="caution">
    <text evidence="1">The sequence shown here is derived from an EMBL/GenBank/DDBJ whole genome shotgun (WGS) entry which is preliminary data.</text>
</comment>
<proteinExistence type="predicted"/>
<organism evidence="1 2">
    <name type="scientific">Abeliophyllum distichum</name>
    <dbReference type="NCBI Taxonomy" id="126358"/>
    <lineage>
        <taxon>Eukaryota</taxon>
        <taxon>Viridiplantae</taxon>
        <taxon>Streptophyta</taxon>
        <taxon>Embryophyta</taxon>
        <taxon>Tracheophyta</taxon>
        <taxon>Spermatophyta</taxon>
        <taxon>Magnoliopsida</taxon>
        <taxon>eudicotyledons</taxon>
        <taxon>Gunneridae</taxon>
        <taxon>Pentapetalae</taxon>
        <taxon>asterids</taxon>
        <taxon>lamiids</taxon>
        <taxon>Lamiales</taxon>
        <taxon>Oleaceae</taxon>
        <taxon>Forsythieae</taxon>
        <taxon>Abeliophyllum</taxon>
    </lineage>
</organism>
<sequence>MMVDDGSVVNILFGSTFDQMDVDHELMAISEPLFDFTGDSLILQGRITLVVDFEESPCHLRKFMEFLIVDTRSSYHGVLRRPMLKDLQEVTSIHHLAMKFPMLGGVAKIHGNQTEARTCYMNALQKVVKRDDVAPAVITIHSEPMNVDHKEMDKEMILDEGLEPQIIGSNSLASSAEELEAFPVNPS</sequence>